<dbReference type="Proteomes" id="UP000256629">
    <property type="component" value="Unassembled WGS sequence"/>
</dbReference>
<protein>
    <submittedName>
        <fullName evidence="1">Uncharacterized protein</fullName>
    </submittedName>
</protein>
<dbReference type="RefSeq" id="WP_116525266.1">
    <property type="nucleotide sequence ID" value="NZ_QRDX01000041.1"/>
</dbReference>
<organism evidence="1 2">
    <name type="scientific">Seonamhaeicola aphaedonensis</name>
    <dbReference type="NCBI Taxonomy" id="1461338"/>
    <lineage>
        <taxon>Bacteria</taxon>
        <taxon>Pseudomonadati</taxon>
        <taxon>Bacteroidota</taxon>
        <taxon>Flavobacteriia</taxon>
        <taxon>Flavobacteriales</taxon>
        <taxon>Flavobacteriaceae</taxon>
    </lineage>
</organism>
<dbReference type="OrthoDB" id="981264at2"/>
<dbReference type="AlphaFoldDB" id="A0A3D9H1F6"/>
<accession>A0A3D9H1F6</accession>
<reference evidence="1 2" key="1">
    <citation type="submission" date="2018-07" db="EMBL/GenBank/DDBJ databases">
        <title>Genomic Encyclopedia of Type Strains, Phase III (KMG-III): the genomes of soil and plant-associated and newly described type strains.</title>
        <authorList>
            <person name="Whitman W."/>
        </authorList>
    </citation>
    <scope>NUCLEOTIDE SEQUENCE [LARGE SCALE GENOMIC DNA]</scope>
    <source>
        <strain evidence="1 2">CECT 8487</strain>
    </source>
</reference>
<keyword evidence="2" id="KW-1185">Reference proteome</keyword>
<proteinExistence type="predicted"/>
<gene>
    <name evidence="1" type="ORF">DFQ02_1411</name>
</gene>
<evidence type="ECO:0000313" key="1">
    <source>
        <dbReference type="EMBL" id="RED43357.1"/>
    </source>
</evidence>
<evidence type="ECO:0000313" key="2">
    <source>
        <dbReference type="Proteomes" id="UP000256629"/>
    </source>
</evidence>
<dbReference type="EMBL" id="QRDX01000041">
    <property type="protein sequence ID" value="RED43357.1"/>
    <property type="molecule type" value="Genomic_DNA"/>
</dbReference>
<comment type="caution">
    <text evidence="1">The sequence shown here is derived from an EMBL/GenBank/DDBJ whole genome shotgun (WGS) entry which is preliminary data.</text>
</comment>
<sequence length="241" mass="28838">MKIFNFFKTKSESLSDNQAENDIEKIDQKPEKKFAVEIKPDSDFEYVHVEEDGSVRELTREERGYLMEEFAPTDGARPYIKFSYKSKTPDDKLWGFLPRKKVPKNIEIENIKMDKETWRRNWILMIKDLTNLEYQKRTWLDSNNTNPYYSFIEFMCSYFDDLDLSEGYQKHIESELVTKAEYETISDWHKLLSEYESPNNDDYDNRAVLNDKNWLKIIDLGKKSLKSLKSNLDKFERSLLI</sequence>
<name>A0A3D9H1F6_9FLAO</name>